<dbReference type="EMBL" id="JBHSCX010000021">
    <property type="protein sequence ID" value="MFC4363987.1"/>
    <property type="molecule type" value="Genomic_DNA"/>
</dbReference>
<dbReference type="RefSeq" id="WP_290262962.1">
    <property type="nucleotide sequence ID" value="NZ_JAUFQG010000004.1"/>
</dbReference>
<reference evidence="2" key="1">
    <citation type="journal article" date="2019" name="Int. J. Syst. Evol. Microbiol.">
        <title>The Global Catalogue of Microorganisms (GCM) 10K type strain sequencing project: providing services to taxonomists for standard genome sequencing and annotation.</title>
        <authorList>
            <consortium name="The Broad Institute Genomics Platform"/>
            <consortium name="The Broad Institute Genome Sequencing Center for Infectious Disease"/>
            <person name="Wu L."/>
            <person name="Ma J."/>
        </authorList>
    </citation>
    <scope>NUCLEOTIDE SEQUENCE [LARGE SCALE GENOMIC DNA]</scope>
    <source>
        <strain evidence="2">CECT 8570</strain>
    </source>
</reference>
<dbReference type="Proteomes" id="UP001595840">
    <property type="component" value="Unassembled WGS sequence"/>
</dbReference>
<evidence type="ECO:0000313" key="1">
    <source>
        <dbReference type="EMBL" id="MFC4363987.1"/>
    </source>
</evidence>
<accession>A0ABV8VBA5</accession>
<proteinExistence type="predicted"/>
<organism evidence="1 2">
    <name type="scientific">Simiduia curdlanivorans</name>
    <dbReference type="NCBI Taxonomy" id="1492769"/>
    <lineage>
        <taxon>Bacteria</taxon>
        <taxon>Pseudomonadati</taxon>
        <taxon>Pseudomonadota</taxon>
        <taxon>Gammaproteobacteria</taxon>
        <taxon>Cellvibrionales</taxon>
        <taxon>Cellvibrionaceae</taxon>
        <taxon>Simiduia</taxon>
    </lineage>
</organism>
<gene>
    <name evidence="1" type="ORF">ACFOX3_16840</name>
</gene>
<keyword evidence="2" id="KW-1185">Reference proteome</keyword>
<name>A0ABV8VBA5_9GAMM</name>
<sequence>MSEIKYLSTTALAKTLDKEPKEVFILLAQAHWMIKVDGGWQLTEKGRFEGGVYLNHPKFGDYVAWPETVLTHGLWRSLPEAPLSASQLGAKLGMPARLLNLVLRDLGWQIQGLKGWLLTSEGRARGGQQHRAEESAIPYVTWPEKLEQDEALKQVVRALTSGVGIDGRNYATPAEGRLGGWLYLQGLSFSYRRQMEAGPAPVLFYLPAGLVYLHGWATVASAQALTQKLAMETWLKSKSCVFIDFERCDSIEEIDRWLPGTLLQQGVSTY</sequence>
<protein>
    <submittedName>
        <fullName evidence="1">4-alpha-glucanotransferase</fullName>
    </submittedName>
</protein>
<evidence type="ECO:0000313" key="2">
    <source>
        <dbReference type="Proteomes" id="UP001595840"/>
    </source>
</evidence>
<comment type="caution">
    <text evidence="1">The sequence shown here is derived from an EMBL/GenBank/DDBJ whole genome shotgun (WGS) entry which is preliminary data.</text>
</comment>